<dbReference type="InterPro" id="IPR028427">
    <property type="entry name" value="Met_Sox_Rdtase_MsrB"/>
</dbReference>
<dbReference type="AlphaFoldDB" id="A0AAE0T7W9"/>
<dbReference type="GO" id="GO:0030091">
    <property type="term" value="P:protein repair"/>
    <property type="evidence" value="ECO:0007669"/>
    <property type="project" value="InterPro"/>
</dbReference>
<keyword evidence="3 6" id="KW-0862">Zinc</keyword>
<feature type="domain" description="MsrB" evidence="7">
    <location>
        <begin position="26"/>
        <end position="148"/>
    </location>
</feature>
<dbReference type="GO" id="GO:0005737">
    <property type="term" value="C:cytoplasm"/>
    <property type="evidence" value="ECO:0007669"/>
    <property type="project" value="TreeGrafter"/>
</dbReference>
<dbReference type="SUPFAM" id="SSF51316">
    <property type="entry name" value="Mss4-like"/>
    <property type="match status" value="1"/>
</dbReference>
<evidence type="ECO:0000256" key="5">
    <source>
        <dbReference type="ARBA" id="ARBA00048488"/>
    </source>
</evidence>
<gene>
    <name evidence="8" type="ORF">CHS0354_000755</name>
</gene>
<comment type="cofactor">
    <cofactor evidence="6">
        <name>Zn(2+)</name>
        <dbReference type="ChEBI" id="CHEBI:29105"/>
    </cofactor>
    <text evidence="6">Binds 1 zinc ion per subunit.</text>
</comment>
<proteinExistence type="inferred from homology"/>
<dbReference type="EMBL" id="JAEAOA010000085">
    <property type="protein sequence ID" value="KAK3605088.1"/>
    <property type="molecule type" value="Genomic_DNA"/>
</dbReference>
<evidence type="ECO:0000256" key="4">
    <source>
        <dbReference type="ARBA" id="ARBA00023002"/>
    </source>
</evidence>
<keyword evidence="2 6" id="KW-0479">Metal-binding</keyword>
<evidence type="ECO:0000259" key="7">
    <source>
        <dbReference type="PROSITE" id="PS51790"/>
    </source>
</evidence>
<dbReference type="GO" id="GO:0046872">
    <property type="term" value="F:metal ion binding"/>
    <property type="evidence" value="ECO:0007669"/>
    <property type="project" value="UniProtKB-KW"/>
</dbReference>
<comment type="similarity">
    <text evidence="1 6">Belongs to the MsrB Met sulfoxide reductase family.</text>
</comment>
<dbReference type="FunFam" id="2.170.150.20:FF:000001">
    <property type="entry name" value="Peptide methionine sulfoxide reductase MsrB"/>
    <property type="match status" value="1"/>
</dbReference>
<dbReference type="PANTHER" id="PTHR10173:SF52">
    <property type="entry name" value="METHIONINE-R-SULFOXIDE REDUCTASE B1"/>
    <property type="match status" value="1"/>
</dbReference>
<accession>A0AAE0T7W9</accession>
<dbReference type="PROSITE" id="PS51790">
    <property type="entry name" value="MSRB"/>
    <property type="match status" value="1"/>
</dbReference>
<dbReference type="PANTHER" id="PTHR10173">
    <property type="entry name" value="METHIONINE SULFOXIDE REDUCTASE"/>
    <property type="match status" value="1"/>
</dbReference>
<evidence type="ECO:0000256" key="6">
    <source>
        <dbReference type="RuleBase" id="RU365044"/>
    </source>
</evidence>
<keyword evidence="9" id="KW-1185">Reference proteome</keyword>
<dbReference type="Gene3D" id="2.170.150.20">
    <property type="entry name" value="Peptide methionine sulfoxide reductase"/>
    <property type="match status" value="1"/>
</dbReference>
<comment type="catalytic activity">
    <reaction evidence="5 6">
        <text>L-methionyl-[protein] + [thioredoxin]-disulfide + H2O = L-methionyl-(R)-S-oxide-[protein] + [thioredoxin]-dithiol</text>
        <dbReference type="Rhea" id="RHEA:24164"/>
        <dbReference type="Rhea" id="RHEA-COMP:10698"/>
        <dbReference type="Rhea" id="RHEA-COMP:10700"/>
        <dbReference type="Rhea" id="RHEA-COMP:12313"/>
        <dbReference type="Rhea" id="RHEA-COMP:12314"/>
        <dbReference type="ChEBI" id="CHEBI:15377"/>
        <dbReference type="ChEBI" id="CHEBI:16044"/>
        <dbReference type="ChEBI" id="CHEBI:29950"/>
        <dbReference type="ChEBI" id="CHEBI:45764"/>
        <dbReference type="ChEBI" id="CHEBI:50058"/>
        <dbReference type="EC" id="1.8.4.12"/>
    </reaction>
</comment>
<reference evidence="8" key="2">
    <citation type="journal article" date="2021" name="Genome Biol. Evol.">
        <title>Developing a high-quality reference genome for a parasitic bivalve with doubly uniparental inheritance (Bivalvia: Unionida).</title>
        <authorList>
            <person name="Smith C.H."/>
        </authorList>
    </citation>
    <scope>NUCLEOTIDE SEQUENCE</scope>
    <source>
        <strain evidence="8">CHS0354</strain>
        <tissue evidence="8">Mantle</tissue>
    </source>
</reference>
<reference evidence="8" key="1">
    <citation type="journal article" date="2021" name="Genome Biol. Evol.">
        <title>A High-Quality Reference Genome for a Parasitic Bivalve with Doubly Uniparental Inheritance (Bivalvia: Unionida).</title>
        <authorList>
            <person name="Smith C.H."/>
        </authorList>
    </citation>
    <scope>NUCLEOTIDE SEQUENCE</scope>
    <source>
        <strain evidence="8">CHS0354</strain>
    </source>
</reference>
<comment type="function">
    <text evidence="6">Methionine-sulfoxide reductase that specifically reduces methionine (R)-sulfoxide back to methionine. While in many cases methionine oxidation is the result of random oxidation following oxidative stress, methionine oxidation is also a post-translational modification that takes place on specific residues.</text>
</comment>
<comment type="caution">
    <text evidence="8">The sequence shown here is derived from an EMBL/GenBank/DDBJ whole genome shotgun (WGS) entry which is preliminary data.</text>
</comment>
<dbReference type="GO" id="GO:0033743">
    <property type="term" value="F:peptide-methionine (R)-S-oxide reductase activity"/>
    <property type="evidence" value="ECO:0007669"/>
    <property type="project" value="UniProtKB-EC"/>
</dbReference>
<evidence type="ECO:0000256" key="1">
    <source>
        <dbReference type="ARBA" id="ARBA00007174"/>
    </source>
</evidence>
<protein>
    <recommendedName>
        <fullName evidence="6">Peptide-methionine (R)-S-oxide reductase</fullName>
        <ecNumber evidence="6">1.8.4.12</ecNumber>
    </recommendedName>
</protein>
<dbReference type="EC" id="1.8.4.12" evidence="6"/>
<dbReference type="NCBIfam" id="TIGR00357">
    <property type="entry name" value="peptide-methionine (R)-S-oxide reductase MsrB"/>
    <property type="match status" value="1"/>
</dbReference>
<organism evidence="8 9">
    <name type="scientific">Potamilus streckersoni</name>
    <dbReference type="NCBI Taxonomy" id="2493646"/>
    <lineage>
        <taxon>Eukaryota</taxon>
        <taxon>Metazoa</taxon>
        <taxon>Spiralia</taxon>
        <taxon>Lophotrochozoa</taxon>
        <taxon>Mollusca</taxon>
        <taxon>Bivalvia</taxon>
        <taxon>Autobranchia</taxon>
        <taxon>Heteroconchia</taxon>
        <taxon>Palaeoheterodonta</taxon>
        <taxon>Unionida</taxon>
        <taxon>Unionoidea</taxon>
        <taxon>Unionidae</taxon>
        <taxon>Ambleminae</taxon>
        <taxon>Lampsilini</taxon>
        <taxon>Potamilus</taxon>
    </lineage>
</organism>
<dbReference type="InterPro" id="IPR002579">
    <property type="entry name" value="Met_Sox_Rdtase_MsrB_dom"/>
</dbReference>
<dbReference type="InterPro" id="IPR011057">
    <property type="entry name" value="Mss4-like_sf"/>
</dbReference>
<keyword evidence="4 6" id="KW-0560">Oxidoreductase</keyword>
<evidence type="ECO:0000313" key="8">
    <source>
        <dbReference type="EMBL" id="KAK3605088.1"/>
    </source>
</evidence>
<sequence>MDDELYSQEKNKKKESAHVCEIVKTEGEWKAELTPEQFRVLIKKGTEMPFSGKYVDSKKRGRYVCAACNEYLFDSSTKFDSGTGWPSFWQVASSDRVSLVEDRSHGMLRTEVACKKCGGHLGHVFNDGPKPTGLRFCINSVSLNFVPESSTK</sequence>
<evidence type="ECO:0000256" key="2">
    <source>
        <dbReference type="ARBA" id="ARBA00022723"/>
    </source>
</evidence>
<dbReference type="GO" id="GO:0006979">
    <property type="term" value="P:response to oxidative stress"/>
    <property type="evidence" value="ECO:0007669"/>
    <property type="project" value="InterPro"/>
</dbReference>
<evidence type="ECO:0000313" key="9">
    <source>
        <dbReference type="Proteomes" id="UP001195483"/>
    </source>
</evidence>
<dbReference type="Proteomes" id="UP001195483">
    <property type="component" value="Unassembled WGS sequence"/>
</dbReference>
<evidence type="ECO:0000256" key="3">
    <source>
        <dbReference type="ARBA" id="ARBA00022833"/>
    </source>
</evidence>
<dbReference type="HAMAP" id="MF_01400">
    <property type="entry name" value="MsrB"/>
    <property type="match status" value="1"/>
</dbReference>
<dbReference type="Pfam" id="PF01641">
    <property type="entry name" value="SelR"/>
    <property type="match status" value="1"/>
</dbReference>
<reference evidence="8" key="3">
    <citation type="submission" date="2023-05" db="EMBL/GenBank/DDBJ databases">
        <authorList>
            <person name="Smith C.H."/>
        </authorList>
    </citation>
    <scope>NUCLEOTIDE SEQUENCE</scope>
    <source>
        <strain evidence="8">CHS0354</strain>
        <tissue evidence="8">Mantle</tissue>
    </source>
</reference>
<name>A0AAE0T7W9_9BIVA</name>